<keyword evidence="1" id="KW-0175">Coiled coil</keyword>
<evidence type="ECO:0000313" key="3">
    <source>
        <dbReference type="Proteomes" id="UP001198983"/>
    </source>
</evidence>
<keyword evidence="3" id="KW-1185">Reference proteome</keyword>
<name>A0AAX2ZEU3_9FIRM</name>
<gene>
    <name evidence="2" type="ORF">JW646_18395</name>
</gene>
<organism evidence="2 3">
    <name type="scientific">Terrisporobacter hibernicus</name>
    <dbReference type="NCBI Taxonomy" id="2813371"/>
    <lineage>
        <taxon>Bacteria</taxon>
        <taxon>Bacillati</taxon>
        <taxon>Bacillota</taxon>
        <taxon>Clostridia</taxon>
        <taxon>Peptostreptococcales</taxon>
        <taxon>Peptostreptococcaceae</taxon>
        <taxon>Terrisporobacter</taxon>
    </lineage>
</organism>
<dbReference type="KEGG" id="tem:JW646_18395"/>
<reference evidence="2 3" key="1">
    <citation type="journal article" date="2023" name="Int. J. Syst. Evol. Microbiol.">
        <title>Terrisporobacter hibernicus sp. nov., isolated from bovine faeces in Northern Ireland.</title>
        <authorList>
            <person name="Mitchell M."/>
            <person name="Nguyen S.V."/>
            <person name="Connor M."/>
            <person name="Fairley D.J."/>
            <person name="Donoghue O."/>
            <person name="Marshall H."/>
            <person name="Koolman L."/>
            <person name="McMullan G."/>
            <person name="Schaffer K.E."/>
            <person name="McGrath J.W."/>
            <person name="Fanning S."/>
        </authorList>
    </citation>
    <scope>NUCLEOTIDE SEQUENCE [LARGE SCALE GENOMIC DNA]</scope>
    <source>
        <strain evidence="2 3">MCA3</strain>
    </source>
</reference>
<sequence length="164" mass="19634">MTKEEFDKLYKSTEGKLFGYKYLEGKIENKNIEILKEKNEFFGCTGIRYDGIKTSKTYNVPKSIELELITKEKKINKLEYEKNDLEYEKREIEIAINNFNMQQKELFEILYMSKRVRVSRREITSKMHISKTTYYELRKSLVVSAINSMHPQILIDEIYTKMVN</sequence>
<dbReference type="AlphaFoldDB" id="A0AAX2ZEU3"/>
<evidence type="ECO:0000313" key="2">
    <source>
        <dbReference type="EMBL" id="UEL47566.1"/>
    </source>
</evidence>
<protein>
    <submittedName>
        <fullName evidence="2">Uncharacterized protein</fullName>
    </submittedName>
</protein>
<accession>A0AAX2ZEU3</accession>
<dbReference type="RefSeq" id="WP_228415940.1">
    <property type="nucleotide sequence ID" value="NZ_CP081135.1"/>
</dbReference>
<proteinExistence type="predicted"/>
<dbReference type="Proteomes" id="UP001198983">
    <property type="component" value="Chromosome"/>
</dbReference>
<dbReference type="EMBL" id="CP081135">
    <property type="protein sequence ID" value="UEL47566.1"/>
    <property type="molecule type" value="Genomic_DNA"/>
</dbReference>
<feature type="coiled-coil region" evidence="1">
    <location>
        <begin position="68"/>
        <end position="102"/>
    </location>
</feature>
<evidence type="ECO:0000256" key="1">
    <source>
        <dbReference type="SAM" id="Coils"/>
    </source>
</evidence>